<protein>
    <submittedName>
        <fullName evidence="2">Transposase IS3/IS911 family protein</fullName>
    </submittedName>
</protein>
<dbReference type="PANTHER" id="PTHR33215:SF13">
    <property type="entry name" value="PROTEIN DISTAL ANTENNA"/>
    <property type="match status" value="1"/>
</dbReference>
<accession>G2E8F7</accession>
<dbReference type="GO" id="GO:0006313">
    <property type="term" value="P:DNA transposition"/>
    <property type="evidence" value="ECO:0007669"/>
    <property type="project" value="InterPro"/>
</dbReference>
<dbReference type="RefSeq" id="WP_007043283.1">
    <property type="nucleotide sequence ID" value="NZ_AFWT01000079.1"/>
</dbReference>
<proteinExistence type="inferred from homology"/>
<dbReference type="AlphaFoldDB" id="G2E8F7"/>
<evidence type="ECO:0000313" key="2">
    <source>
        <dbReference type="EMBL" id="EGV27612.1"/>
    </source>
</evidence>
<dbReference type="OrthoDB" id="9814512at2"/>
<dbReference type="InterPro" id="IPR009057">
    <property type="entry name" value="Homeodomain-like_sf"/>
</dbReference>
<dbReference type="InterPro" id="IPR051839">
    <property type="entry name" value="RD_transcriptional_regulator"/>
</dbReference>
<keyword evidence="3" id="KW-1185">Reference proteome</keyword>
<evidence type="ECO:0000256" key="1">
    <source>
        <dbReference type="ARBA" id="ARBA00009964"/>
    </source>
</evidence>
<comment type="caution">
    <text evidence="2">The sequence shown here is derived from an EMBL/GenBank/DDBJ whole genome shotgun (WGS) entry which is preliminary data.</text>
</comment>
<dbReference type="SUPFAM" id="SSF46689">
    <property type="entry name" value="Homeodomain-like"/>
    <property type="match status" value="1"/>
</dbReference>
<sequence>MAKQSRRQYTEDFKREAVKLVEEQGRGVAEVARSLGVHRSQIERWRIQYGQVSSSAGAGHLKGEEAEELK</sequence>
<evidence type="ECO:0000313" key="3">
    <source>
        <dbReference type="Proteomes" id="UP000004200"/>
    </source>
</evidence>
<dbReference type="GO" id="GO:0004803">
    <property type="term" value="F:transposase activity"/>
    <property type="evidence" value="ECO:0007669"/>
    <property type="project" value="InterPro"/>
</dbReference>
<dbReference type="PANTHER" id="PTHR33215">
    <property type="entry name" value="PROTEIN DISTAL ANTENNA"/>
    <property type="match status" value="1"/>
</dbReference>
<feature type="non-terminal residue" evidence="2">
    <location>
        <position position="70"/>
    </location>
</feature>
<gene>
    <name evidence="2" type="ORF">ThidrDRAFT_4571</name>
</gene>
<name>G2E8F7_9GAMM</name>
<comment type="similarity">
    <text evidence="1">Belongs to the transposase 8 family.</text>
</comment>
<dbReference type="EMBL" id="AFWT01000079">
    <property type="protein sequence ID" value="EGV27612.1"/>
    <property type="molecule type" value="Genomic_DNA"/>
</dbReference>
<dbReference type="Proteomes" id="UP000004200">
    <property type="component" value="Unassembled WGS sequence"/>
</dbReference>
<dbReference type="InterPro" id="IPR002514">
    <property type="entry name" value="Transposase_8"/>
</dbReference>
<dbReference type="Pfam" id="PF01527">
    <property type="entry name" value="HTH_Tnp_1"/>
    <property type="match status" value="1"/>
</dbReference>
<dbReference type="Gene3D" id="1.10.10.60">
    <property type="entry name" value="Homeodomain-like"/>
    <property type="match status" value="1"/>
</dbReference>
<reference evidence="2 3" key="1">
    <citation type="submission" date="2011-06" db="EMBL/GenBank/DDBJ databases">
        <title>The draft genome of Thiorhodococcus drewsii AZ1.</title>
        <authorList>
            <consortium name="US DOE Joint Genome Institute (JGI-PGF)"/>
            <person name="Lucas S."/>
            <person name="Han J."/>
            <person name="Lapidus A."/>
            <person name="Cheng J.-F."/>
            <person name="Goodwin L."/>
            <person name="Pitluck S."/>
            <person name="Peters L."/>
            <person name="Land M.L."/>
            <person name="Hauser L."/>
            <person name="Vogl K."/>
            <person name="Liu Z."/>
            <person name="Imhoff J."/>
            <person name="Thiel V."/>
            <person name="Frigaard N.-U."/>
            <person name="Bryant D.A."/>
            <person name="Woyke T.J."/>
        </authorList>
    </citation>
    <scope>NUCLEOTIDE SEQUENCE [LARGE SCALE GENOMIC DNA]</scope>
    <source>
        <strain evidence="2 3">AZ1</strain>
    </source>
</reference>
<organism evidence="2 3">
    <name type="scientific">Thiorhodococcus drewsii AZ1</name>
    <dbReference type="NCBI Taxonomy" id="765913"/>
    <lineage>
        <taxon>Bacteria</taxon>
        <taxon>Pseudomonadati</taxon>
        <taxon>Pseudomonadota</taxon>
        <taxon>Gammaproteobacteria</taxon>
        <taxon>Chromatiales</taxon>
        <taxon>Chromatiaceae</taxon>
        <taxon>Thiorhodococcus</taxon>
    </lineage>
</organism>
<dbReference type="GO" id="GO:0003677">
    <property type="term" value="F:DNA binding"/>
    <property type="evidence" value="ECO:0007669"/>
    <property type="project" value="InterPro"/>
</dbReference>